<dbReference type="PANTHER" id="PTHR43083">
    <property type="entry name" value="MANNAN POLYMERASE II"/>
    <property type="match status" value="1"/>
</dbReference>
<name>A0A433QB92_9FUNG</name>
<gene>
    <name evidence="2" type="ORF">BC938DRAFT_483742</name>
</gene>
<sequence>MARPDQITLWCKYITSGEKPTPVSLSHTATLVLTPYLTTMLGGLPKLLCVFTLVSAICYYALYLISIDSDLETVVSPCAGVCPPVWECASELVLGKDGMENWSPCTRVENPTLPILVDPALFEGEFTSSTPFNTTNTSPLPSSSPETATVLILTPLKSATAQLPTYISLLRNLTYPPHLISLGFLVTPSSPTDTTLSILLTLLETELSLHPYHRMTVHTHTPTRVSTTGTGRHVYGLQPLRRQALARMRNRLLLTTLRDQSHVLWLDSDLISYPPTLLTDLLHHGRAVNRGDSLLNIEVKTYHVKFRAGPIVTLVLDHDVPERDAVQ</sequence>
<dbReference type="InterPro" id="IPR052086">
    <property type="entry name" value="Mannan_Polymerase_Subunit"/>
</dbReference>
<evidence type="ECO:0000313" key="3">
    <source>
        <dbReference type="Proteomes" id="UP000274822"/>
    </source>
</evidence>
<dbReference type="EMBL" id="RBNJ01009094">
    <property type="protein sequence ID" value="RUS27078.1"/>
    <property type="molecule type" value="Genomic_DNA"/>
</dbReference>
<evidence type="ECO:0000256" key="1">
    <source>
        <dbReference type="ARBA" id="ARBA00037964"/>
    </source>
</evidence>
<comment type="caution">
    <text evidence="2">The sequence shown here is derived from an EMBL/GenBank/DDBJ whole genome shotgun (WGS) entry which is preliminary data.</text>
</comment>
<dbReference type="InterPro" id="IPR029044">
    <property type="entry name" value="Nucleotide-diphossugar_trans"/>
</dbReference>
<comment type="similarity">
    <text evidence="1">Belongs to the ANP1/MMN9/VAN1 family.</text>
</comment>
<dbReference type="Gene3D" id="3.90.550.10">
    <property type="entry name" value="Spore Coat Polysaccharide Biosynthesis Protein SpsA, Chain A"/>
    <property type="match status" value="1"/>
</dbReference>
<dbReference type="PANTHER" id="PTHR43083:SF6">
    <property type="entry name" value="MANNAN POLYMERASE COMPLEXES SUBUNIT MNN9"/>
    <property type="match status" value="1"/>
</dbReference>
<keyword evidence="3" id="KW-1185">Reference proteome</keyword>
<proteinExistence type="inferred from homology"/>
<accession>A0A433QB92</accession>
<dbReference type="AlphaFoldDB" id="A0A433QB92"/>
<protein>
    <submittedName>
        <fullName evidence="2">Anp1-domain-containing protein</fullName>
    </submittedName>
</protein>
<reference evidence="2 3" key="1">
    <citation type="journal article" date="2018" name="New Phytol.">
        <title>Phylogenomics of Endogonaceae and evolution of mycorrhizas within Mucoromycota.</title>
        <authorList>
            <person name="Chang Y."/>
            <person name="Desiro A."/>
            <person name="Na H."/>
            <person name="Sandor L."/>
            <person name="Lipzen A."/>
            <person name="Clum A."/>
            <person name="Barry K."/>
            <person name="Grigoriev I.V."/>
            <person name="Martin F.M."/>
            <person name="Stajich J.E."/>
            <person name="Smith M.E."/>
            <person name="Bonito G."/>
            <person name="Spatafora J.W."/>
        </authorList>
    </citation>
    <scope>NUCLEOTIDE SEQUENCE [LARGE SCALE GENOMIC DNA]</scope>
    <source>
        <strain evidence="2 3">AD002</strain>
    </source>
</reference>
<feature type="non-terminal residue" evidence="2">
    <location>
        <position position="327"/>
    </location>
</feature>
<dbReference type="Pfam" id="PF03452">
    <property type="entry name" value="Anp1"/>
    <property type="match status" value="1"/>
</dbReference>
<organism evidence="2 3">
    <name type="scientific">Jimgerdemannia flammicorona</name>
    <dbReference type="NCBI Taxonomy" id="994334"/>
    <lineage>
        <taxon>Eukaryota</taxon>
        <taxon>Fungi</taxon>
        <taxon>Fungi incertae sedis</taxon>
        <taxon>Mucoromycota</taxon>
        <taxon>Mucoromycotina</taxon>
        <taxon>Endogonomycetes</taxon>
        <taxon>Endogonales</taxon>
        <taxon>Endogonaceae</taxon>
        <taxon>Jimgerdemannia</taxon>
    </lineage>
</organism>
<dbReference type="Proteomes" id="UP000274822">
    <property type="component" value="Unassembled WGS sequence"/>
</dbReference>
<evidence type="ECO:0000313" key="2">
    <source>
        <dbReference type="EMBL" id="RUS27078.1"/>
    </source>
</evidence>